<dbReference type="GO" id="GO:0003677">
    <property type="term" value="F:DNA binding"/>
    <property type="evidence" value="ECO:0007669"/>
    <property type="project" value="InterPro"/>
</dbReference>
<dbReference type="GO" id="GO:0015074">
    <property type="term" value="P:DNA integration"/>
    <property type="evidence" value="ECO:0007669"/>
    <property type="project" value="InterPro"/>
</dbReference>
<reference evidence="2 3" key="1">
    <citation type="submission" date="2015-01" db="EMBL/GenBank/DDBJ databases">
        <title>Draft genome sequence of Pedobacter sp. NL19 isolated from sludge of an effluent treatment pond in an abandoned uranium mine.</title>
        <authorList>
            <person name="Santos T."/>
            <person name="Caetano T."/>
            <person name="Covas C."/>
            <person name="Cruz A."/>
            <person name="Mendo S."/>
        </authorList>
    </citation>
    <scope>NUCLEOTIDE SEQUENCE [LARGE SCALE GENOMIC DNA]</scope>
    <source>
        <strain evidence="2 3">NL19</strain>
    </source>
</reference>
<sequence length="65" mass="7788">MKKINPKYRNGGQLRQSVITEWLKEKDLRMVQYMAGHRYVSSTERYQTSNLEDLKEALNKHHPLK</sequence>
<dbReference type="OrthoDB" id="1407105at2"/>
<keyword evidence="1" id="KW-0233">DNA recombination</keyword>
<proteinExistence type="predicted"/>
<dbReference type="Proteomes" id="UP000032049">
    <property type="component" value="Unassembled WGS sequence"/>
</dbReference>
<dbReference type="EMBL" id="JXRA01000076">
    <property type="protein sequence ID" value="KIO76013.1"/>
    <property type="molecule type" value="Genomic_DNA"/>
</dbReference>
<dbReference type="STRING" id="1503925.TH53_17490"/>
<accession>A0A0D0F356</accession>
<protein>
    <recommendedName>
        <fullName evidence="4">Integrase</fullName>
    </recommendedName>
</protein>
<evidence type="ECO:0000256" key="1">
    <source>
        <dbReference type="ARBA" id="ARBA00023172"/>
    </source>
</evidence>
<evidence type="ECO:0000313" key="3">
    <source>
        <dbReference type="Proteomes" id="UP000032049"/>
    </source>
</evidence>
<dbReference type="InterPro" id="IPR013762">
    <property type="entry name" value="Integrase-like_cat_sf"/>
</dbReference>
<evidence type="ECO:0008006" key="4">
    <source>
        <dbReference type="Google" id="ProtNLM"/>
    </source>
</evidence>
<dbReference type="AlphaFoldDB" id="A0A0D0F356"/>
<dbReference type="InterPro" id="IPR011010">
    <property type="entry name" value="DNA_brk_join_enz"/>
</dbReference>
<gene>
    <name evidence="2" type="ORF">TH53_17490</name>
</gene>
<dbReference type="GO" id="GO:0006310">
    <property type="term" value="P:DNA recombination"/>
    <property type="evidence" value="ECO:0007669"/>
    <property type="project" value="UniProtKB-KW"/>
</dbReference>
<keyword evidence="3" id="KW-1185">Reference proteome</keyword>
<dbReference type="RefSeq" id="WP_041883746.1">
    <property type="nucleotide sequence ID" value="NZ_CP157278.1"/>
</dbReference>
<dbReference type="Gene3D" id="1.10.443.10">
    <property type="entry name" value="Intergrase catalytic core"/>
    <property type="match status" value="1"/>
</dbReference>
<dbReference type="SUPFAM" id="SSF56349">
    <property type="entry name" value="DNA breaking-rejoining enzymes"/>
    <property type="match status" value="1"/>
</dbReference>
<name>A0A0D0F356_9SPHI</name>
<comment type="caution">
    <text evidence="2">The sequence shown here is derived from an EMBL/GenBank/DDBJ whole genome shotgun (WGS) entry which is preliminary data.</text>
</comment>
<organism evidence="2 3">
    <name type="scientific">Pedobacter lusitanus</name>
    <dbReference type="NCBI Taxonomy" id="1503925"/>
    <lineage>
        <taxon>Bacteria</taxon>
        <taxon>Pseudomonadati</taxon>
        <taxon>Bacteroidota</taxon>
        <taxon>Sphingobacteriia</taxon>
        <taxon>Sphingobacteriales</taxon>
        <taxon>Sphingobacteriaceae</taxon>
        <taxon>Pedobacter</taxon>
    </lineage>
</organism>
<evidence type="ECO:0000313" key="2">
    <source>
        <dbReference type="EMBL" id="KIO76013.1"/>
    </source>
</evidence>